<evidence type="ECO:0000256" key="6">
    <source>
        <dbReference type="ARBA" id="ARBA00023136"/>
    </source>
</evidence>
<comment type="caution">
    <text evidence="8">The sequence shown here is derived from an EMBL/GenBank/DDBJ whole genome shotgun (WGS) entry which is preliminary data.</text>
</comment>
<dbReference type="PANTHER" id="PTHR30026:SF20">
    <property type="entry name" value="OUTER MEMBRANE PROTEIN TOLC"/>
    <property type="match status" value="1"/>
</dbReference>
<reference evidence="8 9" key="1">
    <citation type="submission" date="2018-10" db="EMBL/GenBank/DDBJ databases">
        <title>Sinomicrobium pectinilyticum sp. nov., a pectinase-producing bacterium isolated from alkaline and saline soil, and emended description of the genus Sinomicrobium.</title>
        <authorList>
            <person name="Cheng B."/>
            <person name="Li C."/>
            <person name="Lai Q."/>
            <person name="Du M."/>
            <person name="Shao Z."/>
            <person name="Xu P."/>
            <person name="Yang C."/>
        </authorList>
    </citation>
    <scope>NUCLEOTIDE SEQUENCE [LARGE SCALE GENOMIC DNA]</scope>
    <source>
        <strain evidence="8 9">5DNS001</strain>
    </source>
</reference>
<gene>
    <name evidence="8" type="ORF">ED312_18920</name>
</gene>
<keyword evidence="6" id="KW-0472">Membrane</keyword>
<dbReference type="EMBL" id="RJTM01000127">
    <property type="protein sequence ID" value="RNL80741.1"/>
    <property type="molecule type" value="Genomic_DNA"/>
</dbReference>
<dbReference type="InterPro" id="IPR003423">
    <property type="entry name" value="OMP_efflux"/>
</dbReference>
<evidence type="ECO:0000313" key="9">
    <source>
        <dbReference type="Proteomes" id="UP000267469"/>
    </source>
</evidence>
<accession>A0A3N0DYV0</accession>
<name>A0A3N0DYV0_SINP1</name>
<keyword evidence="4" id="KW-1134">Transmembrane beta strand</keyword>
<evidence type="ECO:0000256" key="1">
    <source>
        <dbReference type="ARBA" id="ARBA00004442"/>
    </source>
</evidence>
<evidence type="ECO:0000313" key="8">
    <source>
        <dbReference type="EMBL" id="RNL80741.1"/>
    </source>
</evidence>
<evidence type="ECO:0000256" key="5">
    <source>
        <dbReference type="ARBA" id="ARBA00022692"/>
    </source>
</evidence>
<evidence type="ECO:0000256" key="7">
    <source>
        <dbReference type="ARBA" id="ARBA00023237"/>
    </source>
</evidence>
<dbReference type="Pfam" id="PF02321">
    <property type="entry name" value="OEP"/>
    <property type="match status" value="1"/>
</dbReference>
<evidence type="ECO:0000256" key="3">
    <source>
        <dbReference type="ARBA" id="ARBA00022448"/>
    </source>
</evidence>
<dbReference type="OrthoDB" id="581172at2"/>
<proteinExistence type="inferred from homology"/>
<dbReference type="RefSeq" id="WP_123217598.1">
    <property type="nucleotide sequence ID" value="NZ_RJTM01000127.1"/>
</dbReference>
<dbReference type="InterPro" id="IPR051906">
    <property type="entry name" value="TolC-like"/>
</dbReference>
<dbReference type="GO" id="GO:1990281">
    <property type="term" value="C:efflux pump complex"/>
    <property type="evidence" value="ECO:0007669"/>
    <property type="project" value="TreeGrafter"/>
</dbReference>
<keyword evidence="5" id="KW-0812">Transmembrane</keyword>
<protein>
    <submittedName>
        <fullName evidence="8">TolC family protein</fullName>
    </submittedName>
</protein>
<dbReference type="SUPFAM" id="SSF56954">
    <property type="entry name" value="Outer membrane efflux proteins (OEP)"/>
    <property type="match status" value="1"/>
</dbReference>
<keyword evidence="9" id="KW-1185">Reference proteome</keyword>
<dbReference type="PANTHER" id="PTHR30026">
    <property type="entry name" value="OUTER MEMBRANE PROTEIN TOLC"/>
    <property type="match status" value="1"/>
</dbReference>
<dbReference type="Gene3D" id="1.20.1600.10">
    <property type="entry name" value="Outer membrane efflux proteins (OEP)"/>
    <property type="match status" value="1"/>
</dbReference>
<dbReference type="GO" id="GO:0015562">
    <property type="term" value="F:efflux transmembrane transporter activity"/>
    <property type="evidence" value="ECO:0007669"/>
    <property type="project" value="InterPro"/>
</dbReference>
<keyword evidence="3" id="KW-0813">Transport</keyword>
<dbReference type="Proteomes" id="UP000267469">
    <property type="component" value="Unassembled WGS sequence"/>
</dbReference>
<sequence>MQIQIANKGFRVFSGFFILLMVFGTARAQELSNEFTYEEFLAYVKKYHPIVRQANLVLSESQAKLLKARGAFDPKLEADFSKKNYDDKTYYSLFNGSFKIPTWYGIEIKAAFDKNEGVYMNPENYVPQDGLTSLGISVPVGQGLWINDRMAELKKGKLYVQLGNYERALATVEAVSEASVAYMNWKRDYEKVKLYEDFYRNAVERQEWIVKSIALGELPPIDSVESGIVLKTRKLEWEQARLKLTKSRLTLSNYLWTEDNIPLELSEQMVPQDDLEDHILDVLALDPLAGEFDIESHPKINALNTKINIQEVDRKLKANNMLPKLNLSYNYISEPSYIDGFRMEDYKIGASFSFPLFLRKERAEVRLADIKLKDSEFGLQFEKKALQNKIRAQFNELNSYREQIVINEDLVEDYRQMLDGEIKLFEMGESSIFYINTRENNLVKARVSDIDLKNTYFLSAIGLYKTLAVPGEN</sequence>
<evidence type="ECO:0000256" key="4">
    <source>
        <dbReference type="ARBA" id="ARBA00022452"/>
    </source>
</evidence>
<organism evidence="8 9">
    <name type="scientific">Sinomicrobium pectinilyticum</name>
    <dbReference type="NCBI Taxonomy" id="1084421"/>
    <lineage>
        <taxon>Bacteria</taxon>
        <taxon>Pseudomonadati</taxon>
        <taxon>Bacteroidota</taxon>
        <taxon>Flavobacteriia</taxon>
        <taxon>Flavobacteriales</taxon>
        <taxon>Flavobacteriaceae</taxon>
        <taxon>Sinomicrobium</taxon>
    </lineage>
</organism>
<dbReference type="GO" id="GO:0015288">
    <property type="term" value="F:porin activity"/>
    <property type="evidence" value="ECO:0007669"/>
    <property type="project" value="TreeGrafter"/>
</dbReference>
<dbReference type="GO" id="GO:0009279">
    <property type="term" value="C:cell outer membrane"/>
    <property type="evidence" value="ECO:0007669"/>
    <property type="project" value="UniProtKB-SubCell"/>
</dbReference>
<comment type="similarity">
    <text evidence="2">Belongs to the outer membrane factor (OMF) (TC 1.B.17) family.</text>
</comment>
<comment type="subcellular location">
    <subcellularLocation>
        <location evidence="1">Cell outer membrane</location>
    </subcellularLocation>
</comment>
<evidence type="ECO:0000256" key="2">
    <source>
        <dbReference type="ARBA" id="ARBA00007613"/>
    </source>
</evidence>
<keyword evidence="7" id="KW-0998">Cell outer membrane</keyword>
<dbReference type="AlphaFoldDB" id="A0A3N0DYV0"/>